<gene>
    <name evidence="8" type="ORF">HNQ09_000607</name>
</gene>
<sequence length="437" mass="48191">MTETRKVRKKSARERGKRGQPSIVQRQDGRWSVTAEMPRGADGRRHRYQGTFPTYDAALEAARKIDYNASQQLSSADRDLTVGQLLQRWQASQPAGRHSTVENRTWLVSKISARLGTRRVQQLTAQDIQAFLTALEREGKAASTCNKCRQRLQVALDDAVDAGIIASNPAKRVRAARGTTKVREEAWTPDQVKAILRSAQQSRLYPLFVLAFMTGARLGELVGARPQDYDPATGTLHITGTAQKHGARGEPKTEAAKRRLPLPPEARALMEQHLKGSARLKEEAGEAWGRRKTTSESTRAKQREAARRRGGSTLPEGSIPPSPPAGQYEALFPTTHGTPWSLRNVRREWATVLERAGLPHRRFHSIRSGFATAALQNGVGIKDLQDAMGHTSPLMSLRYAQSVSGSEARVVHVVARHLGLATLDNVPTQEEAEPKTA</sequence>
<evidence type="ECO:0000256" key="1">
    <source>
        <dbReference type="ARBA" id="ARBA00008857"/>
    </source>
</evidence>
<dbReference type="InterPro" id="IPR050090">
    <property type="entry name" value="Tyrosine_recombinase_XerCD"/>
</dbReference>
<dbReference type="GO" id="GO:0015074">
    <property type="term" value="P:DNA integration"/>
    <property type="evidence" value="ECO:0007669"/>
    <property type="project" value="InterPro"/>
</dbReference>
<reference evidence="8 9" key="1">
    <citation type="submission" date="2020-08" db="EMBL/GenBank/DDBJ databases">
        <title>Genomic Encyclopedia of Type Strains, Phase IV (KMG-IV): sequencing the most valuable type-strain genomes for metagenomic binning, comparative biology and taxonomic classification.</title>
        <authorList>
            <person name="Goeker M."/>
        </authorList>
    </citation>
    <scope>NUCLEOTIDE SEQUENCE [LARGE SCALE GENOMIC DNA]</scope>
    <source>
        <strain evidence="8 9">DSM 101791</strain>
    </source>
</reference>
<protein>
    <submittedName>
        <fullName evidence="8">Integrase</fullName>
    </submittedName>
</protein>
<proteinExistence type="inferred from homology"/>
<evidence type="ECO:0000256" key="2">
    <source>
        <dbReference type="ARBA" id="ARBA00023125"/>
    </source>
</evidence>
<feature type="compositionally biased region" description="Basic and acidic residues" evidence="5">
    <location>
        <begin position="247"/>
        <end position="257"/>
    </location>
</feature>
<dbReference type="InterPro" id="IPR002104">
    <property type="entry name" value="Integrase_catalytic"/>
</dbReference>
<dbReference type="InterPro" id="IPR013762">
    <property type="entry name" value="Integrase-like_cat_sf"/>
</dbReference>
<comment type="caution">
    <text evidence="8">The sequence shown here is derived from an EMBL/GenBank/DDBJ whole genome shotgun (WGS) entry which is preliminary data.</text>
</comment>
<dbReference type="Proteomes" id="UP000525389">
    <property type="component" value="Unassembled WGS sequence"/>
</dbReference>
<keyword evidence="2 4" id="KW-0238">DNA-binding</keyword>
<evidence type="ECO:0000256" key="4">
    <source>
        <dbReference type="PROSITE-ProRule" id="PRU01248"/>
    </source>
</evidence>
<dbReference type="PANTHER" id="PTHR30349">
    <property type="entry name" value="PHAGE INTEGRASE-RELATED"/>
    <property type="match status" value="1"/>
</dbReference>
<feature type="compositionally biased region" description="Basic and acidic residues" evidence="5">
    <location>
        <begin position="298"/>
        <end position="307"/>
    </location>
</feature>
<dbReference type="GO" id="GO:0006310">
    <property type="term" value="P:DNA recombination"/>
    <property type="evidence" value="ECO:0007669"/>
    <property type="project" value="UniProtKB-KW"/>
</dbReference>
<feature type="region of interest" description="Disordered" evidence="5">
    <location>
        <begin position="242"/>
        <end position="263"/>
    </location>
</feature>
<dbReference type="Pfam" id="PF22022">
    <property type="entry name" value="Phage_int_M"/>
    <property type="match status" value="1"/>
</dbReference>
<evidence type="ECO:0000313" key="8">
    <source>
        <dbReference type="EMBL" id="MBB5233190.1"/>
    </source>
</evidence>
<evidence type="ECO:0000256" key="5">
    <source>
        <dbReference type="SAM" id="MobiDB-lite"/>
    </source>
</evidence>
<dbReference type="InterPro" id="IPR011010">
    <property type="entry name" value="DNA_brk_join_enz"/>
</dbReference>
<dbReference type="CDD" id="cd01189">
    <property type="entry name" value="INT_ICEBs1_C_like"/>
    <property type="match status" value="1"/>
</dbReference>
<dbReference type="AlphaFoldDB" id="A0A7W8GCS7"/>
<dbReference type="EMBL" id="JACHFN010000002">
    <property type="protein sequence ID" value="MBB5233190.1"/>
    <property type="molecule type" value="Genomic_DNA"/>
</dbReference>
<evidence type="ECO:0000259" key="7">
    <source>
        <dbReference type="PROSITE" id="PS51900"/>
    </source>
</evidence>
<dbReference type="PANTHER" id="PTHR30349:SF64">
    <property type="entry name" value="PROPHAGE INTEGRASE INTD-RELATED"/>
    <property type="match status" value="1"/>
</dbReference>
<feature type="domain" description="Tyr recombinase" evidence="6">
    <location>
        <begin position="182"/>
        <end position="413"/>
    </location>
</feature>
<evidence type="ECO:0000259" key="6">
    <source>
        <dbReference type="PROSITE" id="PS51898"/>
    </source>
</evidence>
<keyword evidence="9" id="KW-1185">Reference proteome</keyword>
<dbReference type="SUPFAM" id="SSF56349">
    <property type="entry name" value="DNA breaking-rejoining enzymes"/>
    <property type="match status" value="1"/>
</dbReference>
<evidence type="ECO:0000313" key="9">
    <source>
        <dbReference type="Proteomes" id="UP000525389"/>
    </source>
</evidence>
<dbReference type="Gene3D" id="1.10.150.130">
    <property type="match status" value="1"/>
</dbReference>
<keyword evidence="3" id="KW-0233">DNA recombination</keyword>
<organism evidence="8 9">
    <name type="scientific">Deinococcus budaensis</name>
    <dbReference type="NCBI Taxonomy" id="1665626"/>
    <lineage>
        <taxon>Bacteria</taxon>
        <taxon>Thermotogati</taxon>
        <taxon>Deinococcota</taxon>
        <taxon>Deinococci</taxon>
        <taxon>Deinococcales</taxon>
        <taxon>Deinococcaceae</taxon>
        <taxon>Deinococcus</taxon>
    </lineage>
</organism>
<dbReference type="GO" id="GO:0003677">
    <property type="term" value="F:DNA binding"/>
    <property type="evidence" value="ECO:0007669"/>
    <property type="project" value="UniProtKB-UniRule"/>
</dbReference>
<feature type="domain" description="Core-binding (CB)" evidence="7">
    <location>
        <begin position="80"/>
        <end position="160"/>
    </location>
</feature>
<feature type="region of interest" description="Disordered" evidence="5">
    <location>
        <begin position="1"/>
        <end position="33"/>
    </location>
</feature>
<dbReference type="PROSITE" id="PS51900">
    <property type="entry name" value="CB"/>
    <property type="match status" value="1"/>
</dbReference>
<comment type="similarity">
    <text evidence="1">Belongs to the 'phage' integrase family.</text>
</comment>
<dbReference type="RefSeq" id="WP_184025321.1">
    <property type="nucleotide sequence ID" value="NZ_JACHFN010000002.1"/>
</dbReference>
<name>A0A7W8GCS7_9DEIO</name>
<feature type="region of interest" description="Disordered" evidence="5">
    <location>
        <begin position="278"/>
        <end position="337"/>
    </location>
</feature>
<dbReference type="InterPro" id="IPR044068">
    <property type="entry name" value="CB"/>
</dbReference>
<dbReference type="InterPro" id="IPR053876">
    <property type="entry name" value="Phage_int_M"/>
</dbReference>
<evidence type="ECO:0000256" key="3">
    <source>
        <dbReference type="ARBA" id="ARBA00023172"/>
    </source>
</evidence>
<accession>A0A7W8GCS7</accession>
<dbReference type="Gene3D" id="1.10.443.10">
    <property type="entry name" value="Intergrase catalytic core"/>
    <property type="match status" value="1"/>
</dbReference>
<dbReference type="PROSITE" id="PS51898">
    <property type="entry name" value="TYR_RECOMBINASE"/>
    <property type="match status" value="1"/>
</dbReference>
<dbReference type="Pfam" id="PF00589">
    <property type="entry name" value="Phage_integrase"/>
    <property type="match status" value="1"/>
</dbReference>
<feature type="compositionally biased region" description="Basic residues" evidence="5">
    <location>
        <begin position="1"/>
        <end position="18"/>
    </location>
</feature>
<dbReference type="InterPro" id="IPR010998">
    <property type="entry name" value="Integrase_recombinase_N"/>
</dbReference>